<keyword evidence="2" id="KW-0812">Transmembrane</keyword>
<protein>
    <submittedName>
        <fullName evidence="3">Uncharacterized protein</fullName>
    </submittedName>
</protein>
<feature type="region of interest" description="Disordered" evidence="1">
    <location>
        <begin position="97"/>
        <end position="152"/>
    </location>
</feature>
<evidence type="ECO:0000313" key="3">
    <source>
        <dbReference type="EMBL" id="KAF2136874.1"/>
    </source>
</evidence>
<feature type="compositionally biased region" description="Basic and acidic residues" evidence="1">
    <location>
        <begin position="117"/>
        <end position="132"/>
    </location>
</feature>
<dbReference type="AlphaFoldDB" id="A0A6A6B0X6"/>
<reference evidence="3" key="1">
    <citation type="journal article" date="2020" name="Stud. Mycol.">
        <title>101 Dothideomycetes genomes: a test case for predicting lifestyles and emergence of pathogens.</title>
        <authorList>
            <person name="Haridas S."/>
            <person name="Albert R."/>
            <person name="Binder M."/>
            <person name="Bloem J."/>
            <person name="Labutti K."/>
            <person name="Salamov A."/>
            <person name="Andreopoulos B."/>
            <person name="Baker S."/>
            <person name="Barry K."/>
            <person name="Bills G."/>
            <person name="Bluhm B."/>
            <person name="Cannon C."/>
            <person name="Castanera R."/>
            <person name="Culley D."/>
            <person name="Daum C."/>
            <person name="Ezra D."/>
            <person name="Gonzalez J."/>
            <person name="Henrissat B."/>
            <person name="Kuo A."/>
            <person name="Liang C."/>
            <person name="Lipzen A."/>
            <person name="Lutzoni F."/>
            <person name="Magnuson J."/>
            <person name="Mondo S."/>
            <person name="Nolan M."/>
            <person name="Ohm R."/>
            <person name="Pangilinan J."/>
            <person name="Park H.-J."/>
            <person name="Ramirez L."/>
            <person name="Alfaro M."/>
            <person name="Sun H."/>
            <person name="Tritt A."/>
            <person name="Yoshinaga Y."/>
            <person name="Zwiers L.-H."/>
            <person name="Turgeon B."/>
            <person name="Goodwin S."/>
            <person name="Spatafora J."/>
            <person name="Crous P."/>
            <person name="Grigoriev I."/>
        </authorList>
    </citation>
    <scope>NUCLEOTIDE SEQUENCE</scope>
    <source>
        <strain evidence="3">CBS 121167</strain>
    </source>
</reference>
<sequence length="152" mass="16744">MCVCGGGVGVRRRRRSGTTWVGLGGFVYAIPAAWAAYFLLCLHFSFNFRCVEHMLPTTYYYGKRDGLNKKELSFLLINEFISHAALGFSPLPSYTHTHAPNQSSTHAVLPPSYSLTQEKEKPRAKPKQKETTPARATAPEIASQVADPDPGS</sequence>
<name>A0A6A6B0X6_9PEZI</name>
<dbReference type="EMBL" id="ML995510">
    <property type="protein sequence ID" value="KAF2136874.1"/>
    <property type="molecule type" value="Genomic_DNA"/>
</dbReference>
<evidence type="ECO:0000313" key="4">
    <source>
        <dbReference type="Proteomes" id="UP000799438"/>
    </source>
</evidence>
<feature type="transmembrane region" description="Helical" evidence="2">
    <location>
        <begin position="20"/>
        <end position="40"/>
    </location>
</feature>
<proteinExistence type="predicted"/>
<dbReference type="RefSeq" id="XP_033392592.1">
    <property type="nucleotide sequence ID" value="XM_033535097.1"/>
</dbReference>
<feature type="compositionally biased region" description="Polar residues" evidence="1">
    <location>
        <begin position="97"/>
        <end position="106"/>
    </location>
</feature>
<keyword evidence="2" id="KW-0472">Membrane</keyword>
<dbReference type="Proteomes" id="UP000799438">
    <property type="component" value="Unassembled WGS sequence"/>
</dbReference>
<accession>A0A6A6B0X6</accession>
<evidence type="ECO:0000256" key="1">
    <source>
        <dbReference type="SAM" id="MobiDB-lite"/>
    </source>
</evidence>
<evidence type="ECO:0000256" key="2">
    <source>
        <dbReference type="SAM" id="Phobius"/>
    </source>
</evidence>
<dbReference type="GeneID" id="54292591"/>
<keyword evidence="4" id="KW-1185">Reference proteome</keyword>
<organism evidence="3 4">
    <name type="scientific">Aplosporella prunicola CBS 121167</name>
    <dbReference type="NCBI Taxonomy" id="1176127"/>
    <lineage>
        <taxon>Eukaryota</taxon>
        <taxon>Fungi</taxon>
        <taxon>Dikarya</taxon>
        <taxon>Ascomycota</taxon>
        <taxon>Pezizomycotina</taxon>
        <taxon>Dothideomycetes</taxon>
        <taxon>Dothideomycetes incertae sedis</taxon>
        <taxon>Botryosphaeriales</taxon>
        <taxon>Aplosporellaceae</taxon>
        <taxon>Aplosporella</taxon>
    </lineage>
</organism>
<keyword evidence="2" id="KW-1133">Transmembrane helix</keyword>
<gene>
    <name evidence="3" type="ORF">K452DRAFT_116531</name>
</gene>